<reference evidence="1" key="1">
    <citation type="submission" date="2020-11" db="EMBL/GenBank/DDBJ databases">
        <title>Nocardia NEAU-351.nov., a novel actinomycete isolated from the cow dung.</title>
        <authorList>
            <person name="Zhang X."/>
        </authorList>
    </citation>
    <scope>NUCLEOTIDE SEQUENCE</scope>
    <source>
        <strain evidence="1">NEAU-351</strain>
    </source>
</reference>
<comment type="caution">
    <text evidence="1">The sequence shown here is derived from an EMBL/GenBank/DDBJ whole genome shotgun (WGS) entry which is preliminary data.</text>
</comment>
<dbReference type="AlphaFoldDB" id="A0A931IIT3"/>
<accession>A0A931IIT3</accession>
<organism evidence="1 2">
    <name type="scientific">Nocardia bovistercoris</name>
    <dbReference type="NCBI Taxonomy" id="2785916"/>
    <lineage>
        <taxon>Bacteria</taxon>
        <taxon>Bacillati</taxon>
        <taxon>Actinomycetota</taxon>
        <taxon>Actinomycetes</taxon>
        <taxon>Mycobacteriales</taxon>
        <taxon>Nocardiaceae</taxon>
        <taxon>Nocardia</taxon>
    </lineage>
</organism>
<evidence type="ECO:0000313" key="2">
    <source>
        <dbReference type="Proteomes" id="UP000655751"/>
    </source>
</evidence>
<sequence length="106" mass="10965">MGGSDPSRQAAASGVTVVLLDGFADDRVTVEVGADARRLQGVTTKLLTGFAEQLEFEAHGDVPVRILVADRGLDHRTTAASGQVLLVSITGDSLSVTAANEMPGFL</sequence>
<name>A0A931IIT3_9NOCA</name>
<dbReference type="Proteomes" id="UP000655751">
    <property type="component" value="Unassembled WGS sequence"/>
</dbReference>
<keyword evidence="2" id="KW-1185">Reference proteome</keyword>
<protein>
    <submittedName>
        <fullName evidence="1">Uncharacterized protein</fullName>
    </submittedName>
</protein>
<dbReference type="RefSeq" id="WP_196152764.1">
    <property type="nucleotide sequence ID" value="NZ_JADMLG010000015.1"/>
</dbReference>
<dbReference type="EMBL" id="JADMLG010000015">
    <property type="protein sequence ID" value="MBH0780460.1"/>
    <property type="molecule type" value="Genomic_DNA"/>
</dbReference>
<proteinExistence type="predicted"/>
<evidence type="ECO:0000313" key="1">
    <source>
        <dbReference type="EMBL" id="MBH0780460.1"/>
    </source>
</evidence>
<gene>
    <name evidence="1" type="ORF">IT779_29725</name>
</gene>